<dbReference type="Pfam" id="PF07967">
    <property type="entry name" value="zf-C3HC"/>
    <property type="match status" value="1"/>
</dbReference>
<evidence type="ECO:0000256" key="5">
    <source>
        <dbReference type="ARBA" id="ARBA00023242"/>
    </source>
</evidence>
<dbReference type="InterPro" id="IPR013909">
    <property type="entry name" value="NuBaID_C"/>
</dbReference>
<dbReference type="EMBL" id="JAACJJ010000014">
    <property type="protein sequence ID" value="KAF5326765.1"/>
    <property type="molecule type" value="Genomic_DNA"/>
</dbReference>
<dbReference type="PANTHER" id="PTHR15835">
    <property type="entry name" value="NUCLEAR-INTERACTING PARTNER OF ALK"/>
    <property type="match status" value="1"/>
</dbReference>
<feature type="domain" description="C3HC-type" evidence="7">
    <location>
        <begin position="139"/>
        <end position="249"/>
    </location>
</feature>
<keyword evidence="3" id="KW-0863">Zinc-finger</keyword>
<evidence type="ECO:0000256" key="6">
    <source>
        <dbReference type="SAM" id="MobiDB-lite"/>
    </source>
</evidence>
<dbReference type="PANTHER" id="PTHR15835:SF6">
    <property type="entry name" value="ZINC FINGER C3HC-TYPE PROTEIN 1"/>
    <property type="match status" value="1"/>
</dbReference>
<evidence type="ECO:0008006" key="11">
    <source>
        <dbReference type="Google" id="ProtNLM"/>
    </source>
</evidence>
<dbReference type="Proteomes" id="UP000567179">
    <property type="component" value="Unassembled WGS sequence"/>
</dbReference>
<keyword evidence="5" id="KW-0539">Nucleus</keyword>
<dbReference type="Pfam" id="PF08600">
    <property type="entry name" value="NuBaID_C"/>
    <property type="match status" value="1"/>
</dbReference>
<feature type="region of interest" description="Disordered" evidence="6">
    <location>
        <begin position="418"/>
        <end position="456"/>
    </location>
</feature>
<feature type="compositionally biased region" description="Polar residues" evidence="6">
    <location>
        <begin position="488"/>
        <end position="513"/>
    </location>
</feature>
<feature type="compositionally biased region" description="Polar residues" evidence="6">
    <location>
        <begin position="418"/>
        <end position="441"/>
    </location>
</feature>
<dbReference type="AlphaFoldDB" id="A0A8H5BNQ2"/>
<keyword evidence="4" id="KW-0862">Zinc</keyword>
<keyword evidence="10" id="KW-1185">Reference proteome</keyword>
<dbReference type="InterPro" id="IPR012935">
    <property type="entry name" value="NuBaID_N"/>
</dbReference>
<feature type="region of interest" description="Disordered" evidence="6">
    <location>
        <begin position="488"/>
        <end position="518"/>
    </location>
</feature>
<evidence type="ECO:0000259" key="8">
    <source>
        <dbReference type="Pfam" id="PF08600"/>
    </source>
</evidence>
<evidence type="ECO:0000313" key="9">
    <source>
        <dbReference type="EMBL" id="KAF5326765.1"/>
    </source>
</evidence>
<organism evidence="9 10">
    <name type="scientific">Psilocybe cf. subviscida</name>
    <dbReference type="NCBI Taxonomy" id="2480587"/>
    <lineage>
        <taxon>Eukaryota</taxon>
        <taxon>Fungi</taxon>
        <taxon>Dikarya</taxon>
        <taxon>Basidiomycota</taxon>
        <taxon>Agaricomycotina</taxon>
        <taxon>Agaricomycetes</taxon>
        <taxon>Agaricomycetidae</taxon>
        <taxon>Agaricales</taxon>
        <taxon>Agaricineae</taxon>
        <taxon>Strophariaceae</taxon>
        <taxon>Psilocybe</taxon>
    </lineage>
</organism>
<feature type="region of interest" description="Disordered" evidence="6">
    <location>
        <begin position="328"/>
        <end position="394"/>
    </location>
</feature>
<sequence>MPLSPSLMTDINLPLDQATFNSSQSDGRILSTKRKLDDAFQSLDDAVNSVPREDQPPPLKRTNTIRSLYSTLAKYGIRSGAKPSSAPAPLSVTKSTPHLSAILARAATKTKNTFSFKFQPQAPTPGQTLSATAEYRPSSLPSFLSRLATYKLSTYANKPQSIDAVAASKCGWVNDGKDRLVCRLCNASWVVAGREGMSRDAANSLIEKQRASLVDSHKNGCPWKTRQCDDSIYCVPLLSPTALIKDVKIKAIAMDAVMKDIVIKHPLTASQLNSLRTSVSSFTTGNFSAPIETEPDASSSIFDSGEPSETAVLAALFGWTLVPQAPPEHLRRASTTSRFNSPVPGTPSLSRASSVSLPRTPSRTSTRTPAMAARISPETSVRVQPTPPATKQENSMLHCELCQRRLGLWGFATQNPVPGPSLTSEPIEPTSTNANPQNGTNVAEPVSSPIPAGRAVKPLPRRSFDLLKEHRSYCPYVVRSTVVPSLPVQQTQSPATPARGSTSTVGHASTPSVSGPPGALEGWKAALAVISRYGMARKQRIEYNLFAPKDSAPTQDEGEDKMEVDNVKAMVAGVKSRGGKDLLKYVKGLLG</sequence>
<evidence type="ECO:0000256" key="3">
    <source>
        <dbReference type="ARBA" id="ARBA00022771"/>
    </source>
</evidence>
<accession>A0A8H5BNQ2</accession>
<name>A0A8H5BNQ2_9AGAR</name>
<evidence type="ECO:0000256" key="4">
    <source>
        <dbReference type="ARBA" id="ARBA00022833"/>
    </source>
</evidence>
<proteinExistence type="predicted"/>
<dbReference type="GO" id="GO:0008270">
    <property type="term" value="F:zinc ion binding"/>
    <property type="evidence" value="ECO:0007669"/>
    <property type="project" value="UniProtKB-KW"/>
</dbReference>
<dbReference type="GO" id="GO:0005634">
    <property type="term" value="C:nucleus"/>
    <property type="evidence" value="ECO:0007669"/>
    <property type="project" value="UniProtKB-SubCell"/>
</dbReference>
<keyword evidence="2" id="KW-0479">Metal-binding</keyword>
<reference evidence="9 10" key="1">
    <citation type="journal article" date="2020" name="ISME J.">
        <title>Uncovering the hidden diversity of litter-decomposition mechanisms in mushroom-forming fungi.</title>
        <authorList>
            <person name="Floudas D."/>
            <person name="Bentzer J."/>
            <person name="Ahren D."/>
            <person name="Johansson T."/>
            <person name="Persson P."/>
            <person name="Tunlid A."/>
        </authorList>
    </citation>
    <scope>NUCLEOTIDE SEQUENCE [LARGE SCALE GENOMIC DNA]</scope>
    <source>
        <strain evidence="9 10">CBS 101986</strain>
    </source>
</reference>
<evidence type="ECO:0000259" key="7">
    <source>
        <dbReference type="Pfam" id="PF07967"/>
    </source>
</evidence>
<feature type="domain" description="NuBaID C-terminal" evidence="8">
    <location>
        <begin position="390"/>
        <end position="478"/>
    </location>
</feature>
<comment type="caution">
    <text evidence="9">The sequence shown here is derived from an EMBL/GenBank/DDBJ whole genome shotgun (WGS) entry which is preliminary data.</text>
</comment>
<feature type="compositionally biased region" description="Polar residues" evidence="6">
    <location>
        <begin position="377"/>
        <end position="394"/>
    </location>
</feature>
<feature type="compositionally biased region" description="Low complexity" evidence="6">
    <location>
        <begin position="353"/>
        <end position="369"/>
    </location>
</feature>
<gene>
    <name evidence="9" type="ORF">D9619_004476</name>
</gene>
<protein>
    <recommendedName>
        <fullName evidence="11">C3HC-type domain-containing protein</fullName>
    </recommendedName>
</protein>
<dbReference type="OrthoDB" id="2592092at2759"/>
<evidence type="ECO:0000256" key="1">
    <source>
        <dbReference type="ARBA" id="ARBA00004123"/>
    </source>
</evidence>
<evidence type="ECO:0000256" key="2">
    <source>
        <dbReference type="ARBA" id="ARBA00022723"/>
    </source>
</evidence>
<evidence type="ECO:0000313" key="10">
    <source>
        <dbReference type="Proteomes" id="UP000567179"/>
    </source>
</evidence>
<comment type="subcellular location">
    <subcellularLocation>
        <location evidence="1">Nucleus</location>
    </subcellularLocation>
</comment>